<evidence type="ECO:0000256" key="3">
    <source>
        <dbReference type="ARBA" id="ARBA00022540"/>
    </source>
</evidence>
<feature type="region of interest" description="Disordered" evidence="12">
    <location>
        <begin position="1"/>
        <end position="122"/>
    </location>
</feature>
<dbReference type="Gene3D" id="3.40.50.300">
    <property type="entry name" value="P-loop containing nucleotide triphosphate hydrolases"/>
    <property type="match status" value="1"/>
</dbReference>
<dbReference type="EMBL" id="ML996217">
    <property type="protein sequence ID" value="KAF2730448.1"/>
    <property type="molecule type" value="Genomic_DNA"/>
</dbReference>
<dbReference type="InterPro" id="IPR023115">
    <property type="entry name" value="TIF_IF2_dom3"/>
</dbReference>
<comment type="function">
    <text evidence="9">One of the essential components for the initiation of protein synthesis. Protects formylmethionyl-tRNA from spontaneous hydrolysis and promotes its binding to the 30S ribosomal subunits. Also involved in the hydrolysis of GTP during the formation of the 70S ribosomal complex.</text>
</comment>
<dbReference type="InterPro" id="IPR005225">
    <property type="entry name" value="Small_GTP-bd"/>
</dbReference>
<keyword evidence="15" id="KW-1185">Reference proteome</keyword>
<dbReference type="Pfam" id="PF04760">
    <property type="entry name" value="IF2_N"/>
    <property type="match status" value="1"/>
</dbReference>
<evidence type="ECO:0000256" key="8">
    <source>
        <dbReference type="ARBA" id="ARBA00023134"/>
    </source>
</evidence>
<accession>A0A9P4QS69</accession>
<dbReference type="InterPro" id="IPR006847">
    <property type="entry name" value="IF2_N"/>
</dbReference>
<dbReference type="PROSITE" id="PS01176">
    <property type="entry name" value="IF2"/>
    <property type="match status" value="1"/>
</dbReference>
<dbReference type="FunFam" id="3.40.50.10050:FF:000001">
    <property type="entry name" value="Translation initiation factor IF-2"/>
    <property type="match status" value="1"/>
</dbReference>
<keyword evidence="5" id="KW-0648">Protein biosynthesis</keyword>
<dbReference type="GO" id="GO:0003743">
    <property type="term" value="F:translation initiation factor activity"/>
    <property type="evidence" value="ECO:0007669"/>
    <property type="project" value="UniProtKB-KW"/>
</dbReference>
<evidence type="ECO:0000256" key="10">
    <source>
        <dbReference type="ARBA" id="ARBA00044200"/>
    </source>
</evidence>
<dbReference type="GO" id="GO:0003924">
    <property type="term" value="F:GTPase activity"/>
    <property type="evidence" value="ECO:0007669"/>
    <property type="project" value="InterPro"/>
</dbReference>
<dbReference type="SUPFAM" id="SSF52540">
    <property type="entry name" value="P-loop containing nucleoside triphosphate hydrolases"/>
    <property type="match status" value="1"/>
</dbReference>
<evidence type="ECO:0000313" key="15">
    <source>
        <dbReference type="Proteomes" id="UP000799444"/>
    </source>
</evidence>
<feature type="domain" description="Tr-type G" evidence="13">
    <location>
        <begin position="357"/>
        <end position="525"/>
    </location>
</feature>
<dbReference type="NCBIfam" id="TIGR00487">
    <property type="entry name" value="IF-2"/>
    <property type="match status" value="1"/>
</dbReference>
<dbReference type="CDD" id="cd03702">
    <property type="entry name" value="IF2_mtIF2_II"/>
    <property type="match status" value="1"/>
</dbReference>
<dbReference type="AlphaFoldDB" id="A0A9P4QS69"/>
<dbReference type="PANTHER" id="PTHR43381:SF20">
    <property type="entry name" value="TRANSLATION INITIATION FACTOR IF-2, MITOCHONDRIAL"/>
    <property type="match status" value="1"/>
</dbReference>
<dbReference type="Proteomes" id="UP000799444">
    <property type="component" value="Unassembled WGS sequence"/>
</dbReference>
<evidence type="ECO:0000259" key="13">
    <source>
        <dbReference type="PROSITE" id="PS51722"/>
    </source>
</evidence>
<dbReference type="Pfam" id="PF11987">
    <property type="entry name" value="IF-2"/>
    <property type="match status" value="1"/>
</dbReference>
<reference evidence="14" key="1">
    <citation type="journal article" date="2020" name="Stud. Mycol.">
        <title>101 Dothideomycetes genomes: a test case for predicting lifestyles and emergence of pathogens.</title>
        <authorList>
            <person name="Haridas S."/>
            <person name="Albert R."/>
            <person name="Binder M."/>
            <person name="Bloem J."/>
            <person name="Labutti K."/>
            <person name="Salamov A."/>
            <person name="Andreopoulos B."/>
            <person name="Baker S."/>
            <person name="Barry K."/>
            <person name="Bills G."/>
            <person name="Bluhm B."/>
            <person name="Cannon C."/>
            <person name="Castanera R."/>
            <person name="Culley D."/>
            <person name="Daum C."/>
            <person name="Ezra D."/>
            <person name="Gonzalez J."/>
            <person name="Henrissat B."/>
            <person name="Kuo A."/>
            <person name="Liang C."/>
            <person name="Lipzen A."/>
            <person name="Lutzoni F."/>
            <person name="Magnuson J."/>
            <person name="Mondo S."/>
            <person name="Nolan M."/>
            <person name="Ohm R."/>
            <person name="Pangilinan J."/>
            <person name="Park H.-J."/>
            <person name="Ramirez L."/>
            <person name="Alfaro M."/>
            <person name="Sun H."/>
            <person name="Tritt A."/>
            <person name="Yoshinaga Y."/>
            <person name="Zwiers L.-H."/>
            <person name="Turgeon B."/>
            <person name="Goodwin S."/>
            <person name="Spatafora J."/>
            <person name="Crous P."/>
            <person name="Grigoriev I."/>
        </authorList>
    </citation>
    <scope>NUCLEOTIDE SEQUENCE</scope>
    <source>
        <strain evidence="14">CBS 125425</strain>
    </source>
</reference>
<sequence>MSSFERKRAPIQSRQQSYGAPVKPRPAQDGNVESRPRFRANLNARPPTIENPEWGSMGNLRRKSESRAGGLDAFAEPARTTPTSPPPRRLLDQAELDRLLSGASKQAKQSNPPQYTRLSGEPKKKLKCVHCGDWSHQSYECPSKPAAMRQVLPDEHAARDTAANAYNSGIGMHLRKRPANEEPISWSETGRRIIRAADHRRSRFLDDESEKQRDRYNEPARRSWDSSERKPQRRMMRNHEEEEDEEDNVSRVERKRQRKEARKRAQLEKAKPTPIWLPEYISVAHLASMLRLRVDDFTKRLEELGFQDVQYDHILNAEDAGLIAQEYNFEPIALKGDDGDLYAAEPIPVEAYDELPHRTPVVTIMGHVDHGKTTILDYIRKTNVAAGEFGGITQHIGAFTVTFPYGTEITFLDTPGHAAFQTMRARGAIVTDIVVLVVAADDSVMPQTVEAIKHAKAAHAEIIVAINKIDKMAADIKRVHSDLSRHGLNVDTIGGDVTSVCLSGKTGEGVDDLRDAIRLVSEALDQRADPNAKVEGWVLESSTKKSGKVATVLVRSGTLKPGDILVAGTTWTRVRSMRNDAGEIVEAVGPGLPVEVDGWREQPIAGDQALQAKDEQHAAQVSEIRIKKVEREQMAKDMEAINESRRLETQRREAQDADAEAIRNGEVAEKSAKKESGPDIVSFIVKGDVSGSVEAVIDCVTSIGNNEVGTRILRYGVGSPSEFDVQHAADAGGHIVNFNTAVSPNITALAEEKGVKIFNENIIYRAVESLKTFLSAKLPPTITQRVTGEAQVSAIFEIGLGGKKKMRVAGSKVRNGVVTKGSKVRVLRKNEVIFDGVLSSLKNVKKDVQEMRKDTECGISFQGWEDFAAGDKIQCYDETRVPRSL</sequence>
<dbReference type="InterPro" id="IPR000795">
    <property type="entry name" value="T_Tr_GTP-bd_dom"/>
</dbReference>
<dbReference type="InterPro" id="IPR044145">
    <property type="entry name" value="IF2_II"/>
</dbReference>
<evidence type="ECO:0000256" key="6">
    <source>
        <dbReference type="ARBA" id="ARBA00022946"/>
    </source>
</evidence>
<comment type="subcellular location">
    <subcellularLocation>
        <location evidence="1">Mitochondrion</location>
    </subcellularLocation>
</comment>
<dbReference type="CDD" id="cd03692">
    <property type="entry name" value="mtIF2_IVc"/>
    <property type="match status" value="1"/>
</dbReference>
<dbReference type="InterPro" id="IPR027417">
    <property type="entry name" value="P-loop_NTPase"/>
</dbReference>
<protein>
    <recommendedName>
        <fullName evidence="10">Translation initiation factor IF-2, mitochondrial</fullName>
    </recommendedName>
</protein>
<evidence type="ECO:0000256" key="4">
    <source>
        <dbReference type="ARBA" id="ARBA00022741"/>
    </source>
</evidence>
<dbReference type="CDD" id="cd01887">
    <property type="entry name" value="IF2_eIF5B"/>
    <property type="match status" value="1"/>
</dbReference>
<comment type="caution">
    <text evidence="14">The sequence shown here is derived from an EMBL/GenBank/DDBJ whole genome shotgun (WGS) entry which is preliminary data.</text>
</comment>
<dbReference type="SUPFAM" id="SSF52156">
    <property type="entry name" value="Initiation factor IF2/eIF5b, domain 3"/>
    <property type="match status" value="1"/>
</dbReference>
<evidence type="ECO:0000256" key="5">
    <source>
        <dbReference type="ARBA" id="ARBA00022917"/>
    </source>
</evidence>
<dbReference type="FunFam" id="2.40.30.10:FF:000007">
    <property type="entry name" value="Translation initiation factor IF-2"/>
    <property type="match status" value="1"/>
</dbReference>
<feature type="compositionally biased region" description="Polar residues" evidence="12">
    <location>
        <begin position="103"/>
        <end position="117"/>
    </location>
</feature>
<dbReference type="InterPro" id="IPR015760">
    <property type="entry name" value="TIF_IF2"/>
</dbReference>
<comment type="similarity">
    <text evidence="2">Belongs to the TRAFAC class translation factor GTPase superfamily. Classic translation factor GTPase family. IF-2 subfamily.</text>
</comment>
<dbReference type="Gene3D" id="2.40.30.10">
    <property type="entry name" value="Translation factors"/>
    <property type="match status" value="2"/>
</dbReference>
<dbReference type="NCBIfam" id="TIGR00231">
    <property type="entry name" value="small_GTP"/>
    <property type="match status" value="1"/>
</dbReference>
<feature type="coiled-coil region" evidence="11">
    <location>
        <begin position="612"/>
        <end position="660"/>
    </location>
</feature>
<dbReference type="PROSITE" id="PS51722">
    <property type="entry name" value="G_TR_2"/>
    <property type="match status" value="1"/>
</dbReference>
<dbReference type="OrthoDB" id="361630at2759"/>
<dbReference type="HAMAP" id="MF_00100_B">
    <property type="entry name" value="IF_2_B"/>
    <property type="match status" value="1"/>
</dbReference>
<dbReference type="Pfam" id="PF22042">
    <property type="entry name" value="EF-G_D2"/>
    <property type="match status" value="1"/>
</dbReference>
<dbReference type="FunFam" id="2.40.30.10:FF:000008">
    <property type="entry name" value="Translation initiation factor IF-2"/>
    <property type="match status" value="1"/>
</dbReference>
<evidence type="ECO:0000256" key="11">
    <source>
        <dbReference type="SAM" id="Coils"/>
    </source>
</evidence>
<keyword evidence="7" id="KW-0496">Mitochondrion</keyword>
<feature type="compositionally biased region" description="Basic and acidic residues" evidence="12">
    <location>
        <begin position="204"/>
        <end position="230"/>
    </location>
</feature>
<dbReference type="FunFam" id="3.40.50.300:FF:000019">
    <property type="entry name" value="Translation initiation factor IF-2"/>
    <property type="match status" value="1"/>
</dbReference>
<keyword evidence="11" id="KW-0175">Coiled coil</keyword>
<feature type="region of interest" description="Disordered" evidence="12">
    <location>
        <begin position="204"/>
        <end position="269"/>
    </location>
</feature>
<feature type="compositionally biased region" description="Basic residues" evidence="12">
    <location>
        <begin position="253"/>
        <end position="262"/>
    </location>
</feature>
<dbReference type="Pfam" id="PF00009">
    <property type="entry name" value="GTP_EFTU"/>
    <property type="match status" value="1"/>
</dbReference>
<organism evidence="14 15">
    <name type="scientific">Polyplosphaeria fusca</name>
    <dbReference type="NCBI Taxonomy" id="682080"/>
    <lineage>
        <taxon>Eukaryota</taxon>
        <taxon>Fungi</taxon>
        <taxon>Dikarya</taxon>
        <taxon>Ascomycota</taxon>
        <taxon>Pezizomycotina</taxon>
        <taxon>Dothideomycetes</taxon>
        <taxon>Pleosporomycetidae</taxon>
        <taxon>Pleosporales</taxon>
        <taxon>Tetraplosphaeriaceae</taxon>
        <taxon>Polyplosphaeria</taxon>
    </lineage>
</organism>
<keyword evidence="3 14" id="KW-0396">Initiation factor</keyword>
<keyword evidence="6" id="KW-0809">Transit peptide</keyword>
<evidence type="ECO:0000256" key="12">
    <source>
        <dbReference type="SAM" id="MobiDB-lite"/>
    </source>
</evidence>
<proteinExistence type="inferred from homology"/>
<gene>
    <name evidence="14" type="ORF">EJ04DRAFT_537220</name>
</gene>
<dbReference type="InterPro" id="IPR053905">
    <property type="entry name" value="EF-G-like_DII"/>
</dbReference>
<dbReference type="GO" id="GO:0005525">
    <property type="term" value="F:GTP binding"/>
    <property type="evidence" value="ECO:0007669"/>
    <property type="project" value="UniProtKB-KW"/>
</dbReference>
<evidence type="ECO:0000313" key="14">
    <source>
        <dbReference type="EMBL" id="KAF2730448.1"/>
    </source>
</evidence>
<evidence type="ECO:0000256" key="7">
    <source>
        <dbReference type="ARBA" id="ARBA00023128"/>
    </source>
</evidence>
<feature type="compositionally biased region" description="Basic and acidic residues" evidence="12">
    <location>
        <begin position="89"/>
        <end position="98"/>
    </location>
</feature>
<dbReference type="Gene3D" id="3.40.50.10050">
    <property type="entry name" value="Translation initiation factor IF- 2, domain 3"/>
    <property type="match status" value="1"/>
</dbReference>
<dbReference type="GO" id="GO:0005739">
    <property type="term" value="C:mitochondrion"/>
    <property type="evidence" value="ECO:0007669"/>
    <property type="project" value="UniProtKB-SubCell"/>
</dbReference>
<dbReference type="InterPro" id="IPR009000">
    <property type="entry name" value="Transl_B-barrel_sf"/>
</dbReference>
<evidence type="ECO:0000256" key="2">
    <source>
        <dbReference type="ARBA" id="ARBA00007733"/>
    </source>
</evidence>
<evidence type="ECO:0000256" key="9">
    <source>
        <dbReference type="ARBA" id="ARBA00025162"/>
    </source>
</evidence>
<keyword evidence="8" id="KW-0342">GTP-binding</keyword>
<evidence type="ECO:0000256" key="1">
    <source>
        <dbReference type="ARBA" id="ARBA00004173"/>
    </source>
</evidence>
<dbReference type="InterPro" id="IPR036925">
    <property type="entry name" value="TIF_IF2_dom3_sf"/>
</dbReference>
<dbReference type="SUPFAM" id="SSF50447">
    <property type="entry name" value="Translation proteins"/>
    <property type="match status" value="2"/>
</dbReference>
<dbReference type="PANTHER" id="PTHR43381">
    <property type="entry name" value="TRANSLATION INITIATION FACTOR IF-2-RELATED"/>
    <property type="match status" value="1"/>
</dbReference>
<keyword evidence="4" id="KW-0547">Nucleotide-binding</keyword>
<dbReference type="InterPro" id="IPR000178">
    <property type="entry name" value="TF_IF2_bacterial-like"/>
</dbReference>
<name>A0A9P4QS69_9PLEO</name>